<dbReference type="Gene3D" id="3.40.390.10">
    <property type="entry name" value="Collagenase (Catalytic Domain)"/>
    <property type="match status" value="1"/>
</dbReference>
<sequence length="713" mass="74981">MATVAELENVALSGYNYIDALLDQGPNWNFITGLPANTLYYTFSITSGNEAGRSGQEAFTLAQQNSVRNAFNDLQALTGIEFVETSDGNAAQIHLCNVDIQASNTVGLCSWKGGYSYNQSTNEVTKYDADAWVYLDNAEWRMRNRDLTPGSEGYETLLHELGHALGLKHPFEGDIVLPAEVDNAGNTIMTYTTHATNHAEFSQYDVAALNWIYGGDGLGGLLGLNTPTDAVYLTGTSSAETLTGTASNDTLQGNGGNDVINGGNGNDTAVFTGARNTYTITGNTNGSLTVASAAEGVDTLLSIEQLRFADMTVERAAVMATDATPPAAPNFAVTKNANGYTTGSTPLITGVAEANSTVKIYLGQTVIATTTAGANGVFRVVGNALADGTNYNVYATATDSAGNVSSFSPLQSFNVDGKAPVAPTNAFTLDQGGNKPVFNGTGEAGTSIVLVHVGKAIEIGRATVGGDGKWSIDSTPLPNGSYVVGASSVDIADNVTSATTRMNFTVASSANQTGGAGNDKFTVGAGDNAIDGSAGIDTAVYAGSSANYTVARGIWGYNVTAKSGTDGKDALIDVERLQFNDGFKAIDVDGIAGQVYRLYEAVYGRPSDKTGMGYWMDRMEKGTTLLQVAKEFITGQPEFIQQYGANPSNGDFLNKLYMNILDRAPDAAGYDYWVGRIVNSSREQILMEFSEGFENQAQVIGTISTGIDYTPWG</sequence>
<dbReference type="GO" id="GO:0006508">
    <property type="term" value="P:proteolysis"/>
    <property type="evidence" value="ECO:0007669"/>
    <property type="project" value="InterPro"/>
</dbReference>
<dbReference type="PROSITE" id="PS00330">
    <property type="entry name" value="HEMOLYSIN_CALCIUM"/>
    <property type="match status" value="1"/>
</dbReference>
<dbReference type="GO" id="GO:0005509">
    <property type="term" value="F:calcium ion binding"/>
    <property type="evidence" value="ECO:0007669"/>
    <property type="project" value="InterPro"/>
</dbReference>
<name>A0A7Y2K1F7_9BURK</name>
<dbReference type="InterPro" id="IPR006026">
    <property type="entry name" value="Peptidase_Metallo"/>
</dbReference>
<evidence type="ECO:0000259" key="2">
    <source>
        <dbReference type="SMART" id="SM00235"/>
    </source>
</evidence>
<proteinExistence type="inferred from homology"/>
<evidence type="ECO:0000256" key="1">
    <source>
        <dbReference type="ARBA" id="ARBA00009490"/>
    </source>
</evidence>
<comment type="caution">
    <text evidence="3">The sequence shown here is derived from an EMBL/GenBank/DDBJ whole genome shotgun (WGS) entry which is preliminary data.</text>
</comment>
<dbReference type="InterPro" id="IPR024079">
    <property type="entry name" value="MetalloPept_cat_dom_sf"/>
</dbReference>
<comment type="similarity">
    <text evidence="1">Belongs to the peptidase M10B family.</text>
</comment>
<dbReference type="Pfam" id="PF13688">
    <property type="entry name" value="Reprolysin_5"/>
    <property type="match status" value="1"/>
</dbReference>
<evidence type="ECO:0000313" key="4">
    <source>
        <dbReference type="Proteomes" id="UP000533905"/>
    </source>
</evidence>
<dbReference type="SUPFAM" id="SSF51120">
    <property type="entry name" value="beta-Roll"/>
    <property type="match status" value="1"/>
</dbReference>
<dbReference type="SUPFAM" id="SSF55486">
    <property type="entry name" value="Metalloproteases ('zincins'), catalytic domain"/>
    <property type="match status" value="1"/>
</dbReference>
<reference evidence="3 4" key="1">
    <citation type="submission" date="2020-04" db="EMBL/GenBank/DDBJ databases">
        <title>Massilia sp. nov., a cold adapted bacteria isolated from Arctic soil.</title>
        <authorList>
            <person name="Son J."/>
            <person name="Ka J.-O."/>
        </authorList>
    </citation>
    <scope>NUCLEOTIDE SEQUENCE [LARGE SCALE GENOMIC DNA]</scope>
    <source>
        <strain evidence="3 4">ML15P13</strain>
    </source>
</reference>
<dbReference type="InterPro" id="IPR038255">
    <property type="entry name" value="PBS_linker_sf"/>
</dbReference>
<accession>A0A7Y2K1F7</accession>
<dbReference type="Gene3D" id="1.10.3130.20">
    <property type="entry name" value="Phycobilisome linker domain"/>
    <property type="match status" value="1"/>
</dbReference>
<dbReference type="InterPro" id="IPR018511">
    <property type="entry name" value="Hemolysin-typ_Ca-bd_CS"/>
</dbReference>
<dbReference type="PRINTS" id="PR00313">
    <property type="entry name" value="CABNDNGRPT"/>
</dbReference>
<dbReference type="InterPro" id="IPR001343">
    <property type="entry name" value="Hemolysn_Ca-bd"/>
</dbReference>
<dbReference type="InterPro" id="IPR025282">
    <property type="entry name" value="DUF4214"/>
</dbReference>
<dbReference type="RefSeq" id="WP_171086919.1">
    <property type="nucleotide sequence ID" value="NZ_JABAIV010000007.1"/>
</dbReference>
<dbReference type="Gene3D" id="2.60.40.10">
    <property type="entry name" value="Immunoglobulins"/>
    <property type="match status" value="2"/>
</dbReference>
<dbReference type="GO" id="GO:0008270">
    <property type="term" value="F:zinc ion binding"/>
    <property type="evidence" value="ECO:0007669"/>
    <property type="project" value="InterPro"/>
</dbReference>
<dbReference type="Pfam" id="PF13946">
    <property type="entry name" value="DUF4214"/>
    <property type="match status" value="1"/>
</dbReference>
<dbReference type="InterPro" id="IPR011049">
    <property type="entry name" value="Serralysin-like_metalloprot_C"/>
</dbReference>
<dbReference type="SMART" id="SM00235">
    <property type="entry name" value="ZnMc"/>
    <property type="match status" value="1"/>
</dbReference>
<dbReference type="InterPro" id="IPR013783">
    <property type="entry name" value="Ig-like_fold"/>
</dbReference>
<dbReference type="EMBL" id="JABAIV010000007">
    <property type="protein sequence ID" value="NNG24845.1"/>
    <property type="molecule type" value="Genomic_DNA"/>
</dbReference>
<organism evidence="3 4">
    <name type="scientific">Telluria aromaticivorans</name>
    <dbReference type="NCBI Taxonomy" id="2725995"/>
    <lineage>
        <taxon>Bacteria</taxon>
        <taxon>Pseudomonadati</taxon>
        <taxon>Pseudomonadota</taxon>
        <taxon>Betaproteobacteria</taxon>
        <taxon>Burkholderiales</taxon>
        <taxon>Oxalobacteraceae</taxon>
        <taxon>Telluria group</taxon>
        <taxon>Telluria</taxon>
    </lineage>
</organism>
<dbReference type="GO" id="GO:0008237">
    <property type="term" value="F:metallopeptidase activity"/>
    <property type="evidence" value="ECO:0007669"/>
    <property type="project" value="InterPro"/>
</dbReference>
<gene>
    <name evidence="3" type="ORF">HGB41_17825</name>
</gene>
<feature type="domain" description="Peptidase metallopeptidase" evidence="2">
    <location>
        <begin position="24"/>
        <end position="215"/>
    </location>
</feature>
<dbReference type="AlphaFoldDB" id="A0A7Y2K1F7"/>
<dbReference type="InterPro" id="IPR044016">
    <property type="entry name" value="Big_13"/>
</dbReference>
<protein>
    <submittedName>
        <fullName evidence="3">DUF4214 domain-containing protein</fullName>
    </submittedName>
</protein>
<dbReference type="Proteomes" id="UP000533905">
    <property type="component" value="Unassembled WGS sequence"/>
</dbReference>
<dbReference type="Pfam" id="PF00353">
    <property type="entry name" value="HemolysinCabind"/>
    <property type="match status" value="2"/>
</dbReference>
<keyword evidence="4" id="KW-1185">Reference proteome</keyword>
<dbReference type="Pfam" id="PF19077">
    <property type="entry name" value="Big_13"/>
    <property type="match status" value="2"/>
</dbReference>
<evidence type="ECO:0000313" key="3">
    <source>
        <dbReference type="EMBL" id="NNG24845.1"/>
    </source>
</evidence>